<evidence type="ECO:0000256" key="4">
    <source>
        <dbReference type="ARBA" id="ARBA00022617"/>
    </source>
</evidence>
<comment type="similarity">
    <text evidence="3">Belongs to the cytochrome P450 family.</text>
</comment>
<keyword evidence="10" id="KW-0503">Monooxygenase</keyword>
<keyword evidence="9" id="KW-0408">Iron</keyword>
<evidence type="ECO:0000256" key="11">
    <source>
        <dbReference type="ARBA" id="ARBA00023136"/>
    </source>
</evidence>
<dbReference type="GO" id="GO:0004497">
    <property type="term" value="F:monooxygenase activity"/>
    <property type="evidence" value="ECO:0007669"/>
    <property type="project" value="UniProtKB-KW"/>
</dbReference>
<dbReference type="GO" id="GO:0020037">
    <property type="term" value="F:heme binding"/>
    <property type="evidence" value="ECO:0007669"/>
    <property type="project" value="InterPro"/>
</dbReference>
<dbReference type="GO" id="GO:0005506">
    <property type="term" value="F:iron ion binding"/>
    <property type="evidence" value="ECO:0007669"/>
    <property type="project" value="InterPro"/>
</dbReference>
<reference evidence="12 13" key="1">
    <citation type="submission" date="2016-03" db="EMBL/GenBank/DDBJ databases">
        <title>Whole genome sequencing of Grifola frondosa 9006-11.</title>
        <authorList>
            <person name="Min B."/>
            <person name="Park H."/>
            <person name="Kim J.-G."/>
            <person name="Cho H."/>
            <person name="Oh Y.-L."/>
            <person name="Kong W.-S."/>
            <person name="Choi I.-G."/>
        </authorList>
    </citation>
    <scope>NUCLEOTIDE SEQUENCE [LARGE SCALE GENOMIC DNA]</scope>
    <source>
        <strain evidence="12 13">9006-11</strain>
    </source>
</reference>
<dbReference type="STRING" id="5627.A0A1C7MCS9"/>
<evidence type="ECO:0000256" key="2">
    <source>
        <dbReference type="ARBA" id="ARBA00004370"/>
    </source>
</evidence>
<keyword evidence="6" id="KW-0479">Metal-binding</keyword>
<evidence type="ECO:0000313" key="13">
    <source>
        <dbReference type="Proteomes" id="UP000092993"/>
    </source>
</evidence>
<keyword evidence="8" id="KW-0560">Oxidoreductase</keyword>
<evidence type="ECO:0000256" key="10">
    <source>
        <dbReference type="ARBA" id="ARBA00023033"/>
    </source>
</evidence>
<dbReference type="InterPro" id="IPR050364">
    <property type="entry name" value="Cytochrome_P450_fung"/>
</dbReference>
<comment type="caution">
    <text evidence="12">The sequence shown here is derived from an EMBL/GenBank/DDBJ whole genome shotgun (WGS) entry which is preliminary data.</text>
</comment>
<dbReference type="Gene3D" id="1.10.630.10">
    <property type="entry name" value="Cytochrome P450"/>
    <property type="match status" value="1"/>
</dbReference>
<dbReference type="PANTHER" id="PTHR46300:SF5">
    <property type="entry name" value="CYTOCHROME P450"/>
    <property type="match status" value="1"/>
</dbReference>
<keyword evidence="13" id="KW-1185">Reference proteome</keyword>
<evidence type="ECO:0000256" key="3">
    <source>
        <dbReference type="ARBA" id="ARBA00010617"/>
    </source>
</evidence>
<evidence type="ECO:0000256" key="8">
    <source>
        <dbReference type="ARBA" id="ARBA00023002"/>
    </source>
</evidence>
<dbReference type="GO" id="GO:0016020">
    <property type="term" value="C:membrane"/>
    <property type="evidence" value="ECO:0007669"/>
    <property type="project" value="UniProtKB-SubCell"/>
</dbReference>
<proteinExistence type="inferred from homology"/>
<protein>
    <submittedName>
        <fullName evidence="12">Uncharacterized protein</fullName>
    </submittedName>
</protein>
<dbReference type="AlphaFoldDB" id="A0A1C7MCS9"/>
<evidence type="ECO:0000256" key="7">
    <source>
        <dbReference type="ARBA" id="ARBA00022989"/>
    </source>
</evidence>
<gene>
    <name evidence="12" type="ORF">A0H81_05740</name>
</gene>
<comment type="subcellular location">
    <subcellularLocation>
        <location evidence="2">Membrane</location>
    </subcellularLocation>
</comment>
<evidence type="ECO:0000313" key="12">
    <source>
        <dbReference type="EMBL" id="OBZ74751.1"/>
    </source>
</evidence>
<comment type="cofactor">
    <cofactor evidence="1">
        <name>heme</name>
        <dbReference type="ChEBI" id="CHEBI:30413"/>
    </cofactor>
</comment>
<keyword evidence="11" id="KW-0472">Membrane</keyword>
<dbReference type="OrthoDB" id="2789670at2759"/>
<dbReference type="InterPro" id="IPR036396">
    <property type="entry name" value="Cyt_P450_sf"/>
</dbReference>
<dbReference type="SUPFAM" id="SSF48264">
    <property type="entry name" value="Cytochrome P450"/>
    <property type="match status" value="1"/>
</dbReference>
<accession>A0A1C7MCS9</accession>
<evidence type="ECO:0000256" key="1">
    <source>
        <dbReference type="ARBA" id="ARBA00001971"/>
    </source>
</evidence>
<evidence type="ECO:0000256" key="9">
    <source>
        <dbReference type="ARBA" id="ARBA00023004"/>
    </source>
</evidence>
<name>A0A1C7MCS9_GRIFR</name>
<keyword evidence="5" id="KW-0812">Transmembrane</keyword>
<sequence length="126" mass="14397">MHVDQNIPLLPYEKEWREHRKLSYIALGHSAVKKYHGVQSDIAALMNKDFLEGPDDFFSHVRLTSRTILPTVTYGVSVDAADNEYINRAEDYGTDLEYFYVTSCPSLSGSRRDHLLELGRPGERHG</sequence>
<dbReference type="PANTHER" id="PTHR46300">
    <property type="entry name" value="P450, PUTATIVE (EUROFUNG)-RELATED-RELATED"/>
    <property type="match status" value="1"/>
</dbReference>
<keyword evidence="7" id="KW-1133">Transmembrane helix</keyword>
<dbReference type="Proteomes" id="UP000092993">
    <property type="component" value="Unassembled WGS sequence"/>
</dbReference>
<dbReference type="GO" id="GO:0016705">
    <property type="term" value="F:oxidoreductase activity, acting on paired donors, with incorporation or reduction of molecular oxygen"/>
    <property type="evidence" value="ECO:0007669"/>
    <property type="project" value="InterPro"/>
</dbReference>
<dbReference type="EMBL" id="LUGG01000005">
    <property type="protein sequence ID" value="OBZ74751.1"/>
    <property type="molecule type" value="Genomic_DNA"/>
</dbReference>
<organism evidence="12 13">
    <name type="scientific">Grifola frondosa</name>
    <name type="common">Maitake</name>
    <name type="synonym">Polyporus frondosus</name>
    <dbReference type="NCBI Taxonomy" id="5627"/>
    <lineage>
        <taxon>Eukaryota</taxon>
        <taxon>Fungi</taxon>
        <taxon>Dikarya</taxon>
        <taxon>Basidiomycota</taxon>
        <taxon>Agaricomycotina</taxon>
        <taxon>Agaricomycetes</taxon>
        <taxon>Polyporales</taxon>
        <taxon>Grifolaceae</taxon>
        <taxon>Grifola</taxon>
    </lineage>
</organism>
<evidence type="ECO:0000256" key="6">
    <source>
        <dbReference type="ARBA" id="ARBA00022723"/>
    </source>
</evidence>
<evidence type="ECO:0000256" key="5">
    <source>
        <dbReference type="ARBA" id="ARBA00022692"/>
    </source>
</evidence>
<keyword evidence="4" id="KW-0349">Heme</keyword>